<dbReference type="Gene3D" id="3.40.50.300">
    <property type="entry name" value="P-loop containing nucleotide triphosphate hydrolases"/>
    <property type="match status" value="1"/>
</dbReference>
<dbReference type="GO" id="GO:0005525">
    <property type="term" value="F:GTP binding"/>
    <property type="evidence" value="ECO:0007669"/>
    <property type="project" value="InterPro"/>
</dbReference>
<sequence length="224" mass="25219">MANIRATDQPNSKTKVLIRALQFLKIRKQDNQDKSSLNDIFIAVMGPTGAGKSSFINAVTGRTDAVVGHGLESCTKDMEEFKMVMPLELANKYPGLCSKNIVLVDTPGFDNSHLDDSEILQRMVLWLKSRRTQGVTISGIIYIQESTRTNLKDLKQLLNIDYHRFVLVTTCDKVPPQEEASREQTRMELWEEFIKNGAAMFPASAHRQILEHIISLACQPCIEP</sequence>
<dbReference type="Proteomes" id="UP000307440">
    <property type="component" value="Unassembled WGS sequence"/>
</dbReference>
<reference evidence="2 3" key="1">
    <citation type="journal article" date="2019" name="Nat. Ecol. Evol.">
        <title>Megaphylogeny resolves global patterns of mushroom evolution.</title>
        <authorList>
            <person name="Varga T."/>
            <person name="Krizsan K."/>
            <person name="Foldi C."/>
            <person name="Dima B."/>
            <person name="Sanchez-Garcia M."/>
            <person name="Sanchez-Ramirez S."/>
            <person name="Szollosi G.J."/>
            <person name="Szarkandi J.G."/>
            <person name="Papp V."/>
            <person name="Albert L."/>
            <person name="Andreopoulos W."/>
            <person name="Angelini C."/>
            <person name="Antonin V."/>
            <person name="Barry K.W."/>
            <person name="Bougher N.L."/>
            <person name="Buchanan P."/>
            <person name="Buyck B."/>
            <person name="Bense V."/>
            <person name="Catcheside P."/>
            <person name="Chovatia M."/>
            <person name="Cooper J."/>
            <person name="Damon W."/>
            <person name="Desjardin D."/>
            <person name="Finy P."/>
            <person name="Geml J."/>
            <person name="Haridas S."/>
            <person name="Hughes K."/>
            <person name="Justo A."/>
            <person name="Karasinski D."/>
            <person name="Kautmanova I."/>
            <person name="Kiss B."/>
            <person name="Kocsube S."/>
            <person name="Kotiranta H."/>
            <person name="LaButti K.M."/>
            <person name="Lechner B.E."/>
            <person name="Liimatainen K."/>
            <person name="Lipzen A."/>
            <person name="Lukacs Z."/>
            <person name="Mihaltcheva S."/>
            <person name="Morgado L.N."/>
            <person name="Niskanen T."/>
            <person name="Noordeloos M.E."/>
            <person name="Ohm R.A."/>
            <person name="Ortiz-Santana B."/>
            <person name="Ovrebo C."/>
            <person name="Racz N."/>
            <person name="Riley R."/>
            <person name="Savchenko A."/>
            <person name="Shiryaev A."/>
            <person name="Soop K."/>
            <person name="Spirin V."/>
            <person name="Szebenyi C."/>
            <person name="Tomsovsky M."/>
            <person name="Tulloss R.E."/>
            <person name="Uehling J."/>
            <person name="Grigoriev I.V."/>
            <person name="Vagvolgyi C."/>
            <person name="Papp T."/>
            <person name="Martin F.M."/>
            <person name="Miettinen O."/>
            <person name="Hibbett D.S."/>
            <person name="Nagy L.G."/>
        </authorList>
    </citation>
    <scope>NUCLEOTIDE SEQUENCE [LARGE SCALE GENOMIC DNA]</scope>
    <source>
        <strain evidence="2 3">CBS 121175</strain>
    </source>
</reference>
<dbReference type="InterPro" id="IPR006073">
    <property type="entry name" value="GTP-bd"/>
</dbReference>
<dbReference type="CDD" id="cd00882">
    <property type="entry name" value="Ras_like_GTPase"/>
    <property type="match status" value="1"/>
</dbReference>
<feature type="domain" description="G" evidence="1">
    <location>
        <begin position="42"/>
        <end position="116"/>
    </location>
</feature>
<evidence type="ECO:0000313" key="2">
    <source>
        <dbReference type="EMBL" id="TFK19486.1"/>
    </source>
</evidence>
<dbReference type="SUPFAM" id="SSF52540">
    <property type="entry name" value="P-loop containing nucleoside triphosphate hydrolases"/>
    <property type="match status" value="1"/>
</dbReference>
<proteinExistence type="predicted"/>
<evidence type="ECO:0000259" key="1">
    <source>
        <dbReference type="Pfam" id="PF01926"/>
    </source>
</evidence>
<name>A0A5C3KH06_COPMA</name>
<evidence type="ECO:0000313" key="3">
    <source>
        <dbReference type="Proteomes" id="UP000307440"/>
    </source>
</evidence>
<accession>A0A5C3KH06</accession>
<dbReference type="OrthoDB" id="2130433at2759"/>
<organism evidence="2 3">
    <name type="scientific">Coprinopsis marcescibilis</name>
    <name type="common">Agaric fungus</name>
    <name type="synonym">Psathyrella marcescibilis</name>
    <dbReference type="NCBI Taxonomy" id="230819"/>
    <lineage>
        <taxon>Eukaryota</taxon>
        <taxon>Fungi</taxon>
        <taxon>Dikarya</taxon>
        <taxon>Basidiomycota</taxon>
        <taxon>Agaricomycotina</taxon>
        <taxon>Agaricomycetes</taxon>
        <taxon>Agaricomycetidae</taxon>
        <taxon>Agaricales</taxon>
        <taxon>Agaricineae</taxon>
        <taxon>Psathyrellaceae</taxon>
        <taxon>Coprinopsis</taxon>
    </lineage>
</organism>
<dbReference type="STRING" id="230819.A0A5C3KH06"/>
<gene>
    <name evidence="2" type="ORF">FA15DRAFT_674372</name>
</gene>
<dbReference type="Pfam" id="PF01926">
    <property type="entry name" value="MMR_HSR1"/>
    <property type="match status" value="1"/>
</dbReference>
<keyword evidence="3" id="KW-1185">Reference proteome</keyword>
<dbReference type="AlphaFoldDB" id="A0A5C3KH06"/>
<protein>
    <recommendedName>
        <fullName evidence="1">G domain-containing protein</fullName>
    </recommendedName>
</protein>
<dbReference type="EMBL" id="ML210338">
    <property type="protein sequence ID" value="TFK19486.1"/>
    <property type="molecule type" value="Genomic_DNA"/>
</dbReference>
<dbReference type="InterPro" id="IPR027417">
    <property type="entry name" value="P-loop_NTPase"/>
</dbReference>